<dbReference type="SUPFAM" id="SSF48452">
    <property type="entry name" value="TPR-like"/>
    <property type="match status" value="1"/>
</dbReference>
<evidence type="ECO:0000256" key="3">
    <source>
        <dbReference type="ARBA" id="ARBA00022691"/>
    </source>
</evidence>
<gene>
    <name evidence="5" type="ORF">E8A74_40900</name>
</gene>
<dbReference type="Gene3D" id="3.40.50.150">
    <property type="entry name" value="Vaccinia Virus protein VP39"/>
    <property type="match status" value="1"/>
</dbReference>
<dbReference type="CDD" id="cd02440">
    <property type="entry name" value="AdoMet_MTases"/>
    <property type="match status" value="1"/>
</dbReference>
<proteinExistence type="predicted"/>
<dbReference type="InterPro" id="IPR011990">
    <property type="entry name" value="TPR-like_helical_dom_sf"/>
</dbReference>
<dbReference type="Pfam" id="PF01739">
    <property type="entry name" value="CheR"/>
    <property type="match status" value="1"/>
</dbReference>
<dbReference type="InterPro" id="IPR000780">
    <property type="entry name" value="CheR_MeTrfase"/>
</dbReference>
<keyword evidence="6" id="KW-1185">Reference proteome</keyword>
<dbReference type="InterPro" id="IPR029063">
    <property type="entry name" value="SAM-dependent_MTases_sf"/>
</dbReference>
<reference evidence="5 6" key="1">
    <citation type="submission" date="2019-04" db="EMBL/GenBank/DDBJ databases">
        <authorList>
            <person name="Li Y."/>
            <person name="Wang J."/>
        </authorList>
    </citation>
    <scope>NUCLEOTIDE SEQUENCE [LARGE SCALE GENOMIC DNA]</scope>
    <source>
        <strain evidence="5 6">DSM 14668</strain>
    </source>
</reference>
<dbReference type="AlphaFoldDB" id="A0A4U1IVT7"/>
<keyword evidence="3" id="KW-0949">S-adenosyl-L-methionine</keyword>
<protein>
    <submittedName>
        <fullName evidence="5">Methyltransferase domain-containing protein</fullName>
    </submittedName>
</protein>
<evidence type="ECO:0000256" key="2">
    <source>
        <dbReference type="ARBA" id="ARBA00022679"/>
    </source>
</evidence>
<dbReference type="EMBL" id="SSMQ01000067">
    <property type="protein sequence ID" value="TKC98519.1"/>
    <property type="molecule type" value="Genomic_DNA"/>
</dbReference>
<sequence>MNAPRDAKGIEDLIEARFGLAPSGFQRDRIEMILGEKPARSGGPIPLERLVEAVTVGETYFFREPMQIDALVRRVLPERALAGARGRKLRILSAGCSSGEEPYTMAIATDLATPELSSLLSITGLDVNGAAIEKARRARYSSWALRGASQPIRDRFFKKDGEAFVLDPRIQSRVVFEEGNLLEVLARLPEATYDVVFCRNVLIYFSERALRRALAGFARALLPGGYLFLGHSESLRGISDEFELVHENDAFYYRAKSPNVSPAATTIAPPAPRLLPEPPIRAPLPTPAEGAFSWAEEIQRASTRIARIAETREVGGAAAGAPKARAAEGPSALARVLDLLEAERHDDALVVVTAAGPDAPPELELCRAAIYGEKGRLRDAERTLGALLARGQCETGAHYLLGLLRENERDIERAAWHYREAKRRDPHFSLPRLRLGMVLRREGHGASARVELEQALVLLEREDRARIVMFGGGFRREVLLELCKAQLDALGVPKRDSTRA</sequence>
<dbReference type="PROSITE" id="PS50123">
    <property type="entry name" value="CHER"/>
    <property type="match status" value="1"/>
</dbReference>
<dbReference type="SUPFAM" id="SSF53335">
    <property type="entry name" value="S-adenosyl-L-methionine-dependent methyltransferases"/>
    <property type="match status" value="1"/>
</dbReference>
<dbReference type="OrthoDB" id="9786165at2"/>
<dbReference type="Gene3D" id="1.25.40.10">
    <property type="entry name" value="Tetratricopeptide repeat domain"/>
    <property type="match status" value="1"/>
</dbReference>
<comment type="caution">
    <text evidence="5">The sequence shown here is derived from an EMBL/GenBank/DDBJ whole genome shotgun (WGS) entry which is preliminary data.</text>
</comment>
<dbReference type="PANTHER" id="PTHR24422">
    <property type="entry name" value="CHEMOTAXIS PROTEIN METHYLTRANSFERASE"/>
    <property type="match status" value="1"/>
</dbReference>
<dbReference type="InterPro" id="IPR050903">
    <property type="entry name" value="Bact_Chemotaxis_MeTrfase"/>
</dbReference>
<organism evidence="5 6">
    <name type="scientific">Polyangium fumosum</name>
    <dbReference type="NCBI Taxonomy" id="889272"/>
    <lineage>
        <taxon>Bacteria</taxon>
        <taxon>Pseudomonadati</taxon>
        <taxon>Myxococcota</taxon>
        <taxon>Polyangia</taxon>
        <taxon>Polyangiales</taxon>
        <taxon>Polyangiaceae</taxon>
        <taxon>Polyangium</taxon>
    </lineage>
</organism>
<name>A0A4U1IVT7_9BACT</name>
<dbReference type="RefSeq" id="WP_136934558.1">
    <property type="nucleotide sequence ID" value="NZ_SSMQ01000067.1"/>
</dbReference>
<dbReference type="SMART" id="SM00138">
    <property type="entry name" value="MeTrc"/>
    <property type="match status" value="1"/>
</dbReference>
<evidence type="ECO:0000259" key="4">
    <source>
        <dbReference type="PROSITE" id="PS50123"/>
    </source>
</evidence>
<dbReference type="PRINTS" id="PR00996">
    <property type="entry name" value="CHERMTFRASE"/>
</dbReference>
<accession>A0A4U1IVT7</accession>
<dbReference type="InterPro" id="IPR022642">
    <property type="entry name" value="CheR_C"/>
</dbReference>
<evidence type="ECO:0000256" key="1">
    <source>
        <dbReference type="ARBA" id="ARBA00022603"/>
    </source>
</evidence>
<feature type="domain" description="CheR-type methyltransferase" evidence="4">
    <location>
        <begin position="47"/>
        <end position="258"/>
    </location>
</feature>
<dbReference type="Proteomes" id="UP000309215">
    <property type="component" value="Unassembled WGS sequence"/>
</dbReference>
<evidence type="ECO:0000313" key="6">
    <source>
        <dbReference type="Proteomes" id="UP000309215"/>
    </source>
</evidence>
<keyword evidence="2 5" id="KW-0808">Transferase</keyword>
<dbReference type="GO" id="GO:0032259">
    <property type="term" value="P:methylation"/>
    <property type="evidence" value="ECO:0007669"/>
    <property type="project" value="UniProtKB-KW"/>
</dbReference>
<dbReference type="PANTHER" id="PTHR24422:SF19">
    <property type="entry name" value="CHEMOTAXIS PROTEIN METHYLTRANSFERASE"/>
    <property type="match status" value="1"/>
</dbReference>
<keyword evidence="1 5" id="KW-0489">Methyltransferase</keyword>
<evidence type="ECO:0000313" key="5">
    <source>
        <dbReference type="EMBL" id="TKC98519.1"/>
    </source>
</evidence>
<dbReference type="GO" id="GO:0008757">
    <property type="term" value="F:S-adenosylmethionine-dependent methyltransferase activity"/>
    <property type="evidence" value="ECO:0007669"/>
    <property type="project" value="InterPro"/>
</dbReference>